<evidence type="ECO:0000313" key="2">
    <source>
        <dbReference type="Proteomes" id="UP000092445"/>
    </source>
</evidence>
<dbReference type="AlphaFoldDB" id="A0A1A9ZKY1"/>
<accession>A0A1A9ZKY1</accession>
<reference evidence="1" key="2">
    <citation type="submission" date="2020-05" db="UniProtKB">
        <authorList>
            <consortium name="EnsemblMetazoa"/>
        </authorList>
    </citation>
    <scope>IDENTIFICATION</scope>
    <source>
        <strain evidence="1">IAEA</strain>
    </source>
</reference>
<reference evidence="2" key="1">
    <citation type="submission" date="2014-03" db="EMBL/GenBank/DDBJ databases">
        <authorList>
            <person name="Aksoy S."/>
            <person name="Warren W."/>
            <person name="Wilson R.K."/>
        </authorList>
    </citation>
    <scope>NUCLEOTIDE SEQUENCE [LARGE SCALE GENOMIC DNA]</scope>
    <source>
        <strain evidence="2">IAEA</strain>
    </source>
</reference>
<sequence length="225" mass="25359">MEIMDGISTQHAQNTSSAGNKELLVLDDVDHNANAFLEDLLQDIPEIAATYHGIKAESTENSATNRVRDEMIFATTATQTDAPNIKDAVVQTMQTKPFAKLSSINFDLNCNQSRGFRELGQLLLDPSLSLSMKSYCLQKICKTHYLGQPDLRTATNCIPYMPLMPDHGFNSNNFHYSIFQIMQDIFGGNNQAQMLSFSGNRCRVKTTPNRQIYRGNFCRGRRKHK</sequence>
<dbReference type="EnsemblMetazoa" id="GPAI017894-RA">
    <property type="protein sequence ID" value="GPAI017894-PA"/>
    <property type="gene ID" value="GPAI017894"/>
</dbReference>
<name>A0A1A9ZKY1_GLOPL</name>
<keyword evidence="2" id="KW-1185">Reference proteome</keyword>
<protein>
    <submittedName>
        <fullName evidence="1">Uncharacterized protein</fullName>
    </submittedName>
</protein>
<dbReference type="VEuPathDB" id="VectorBase:GPAI017894"/>
<proteinExistence type="predicted"/>
<evidence type="ECO:0000313" key="1">
    <source>
        <dbReference type="EnsemblMetazoa" id="GPAI017894-PA"/>
    </source>
</evidence>
<organism evidence="1 2">
    <name type="scientific">Glossina pallidipes</name>
    <name type="common">Tsetse fly</name>
    <dbReference type="NCBI Taxonomy" id="7398"/>
    <lineage>
        <taxon>Eukaryota</taxon>
        <taxon>Metazoa</taxon>
        <taxon>Ecdysozoa</taxon>
        <taxon>Arthropoda</taxon>
        <taxon>Hexapoda</taxon>
        <taxon>Insecta</taxon>
        <taxon>Pterygota</taxon>
        <taxon>Neoptera</taxon>
        <taxon>Endopterygota</taxon>
        <taxon>Diptera</taxon>
        <taxon>Brachycera</taxon>
        <taxon>Muscomorpha</taxon>
        <taxon>Hippoboscoidea</taxon>
        <taxon>Glossinidae</taxon>
        <taxon>Glossina</taxon>
    </lineage>
</organism>
<dbReference type="Proteomes" id="UP000092445">
    <property type="component" value="Unassembled WGS sequence"/>
</dbReference>